<dbReference type="CDD" id="cd06558">
    <property type="entry name" value="crotonase-like"/>
    <property type="match status" value="1"/>
</dbReference>
<reference evidence="3 4" key="1">
    <citation type="submission" date="2019-06" db="EMBL/GenBank/DDBJ databases">
        <title>Sequencing the genomes of 1000 actinobacteria strains.</title>
        <authorList>
            <person name="Klenk H.-P."/>
        </authorList>
    </citation>
    <scope>NUCLEOTIDE SEQUENCE [LARGE SCALE GENOMIC DNA]</scope>
    <source>
        <strain evidence="3 4">DSM 45511</strain>
    </source>
</reference>
<keyword evidence="4" id="KW-1185">Reference proteome</keyword>
<organism evidence="3 4">
    <name type="scientific">Pseudonocardia cypriaca</name>
    <dbReference type="NCBI Taxonomy" id="882449"/>
    <lineage>
        <taxon>Bacteria</taxon>
        <taxon>Bacillati</taxon>
        <taxon>Actinomycetota</taxon>
        <taxon>Actinomycetes</taxon>
        <taxon>Pseudonocardiales</taxon>
        <taxon>Pseudonocardiaceae</taxon>
        <taxon>Pseudonocardia</taxon>
    </lineage>
</organism>
<proteinExistence type="inferred from homology"/>
<evidence type="ECO:0000313" key="4">
    <source>
        <dbReference type="Proteomes" id="UP000319818"/>
    </source>
</evidence>
<dbReference type="InterPro" id="IPR001753">
    <property type="entry name" value="Enoyl-CoA_hydra/iso"/>
</dbReference>
<dbReference type="EMBL" id="VFPH01000002">
    <property type="protein sequence ID" value="TQM36610.1"/>
    <property type="molecule type" value="Genomic_DNA"/>
</dbReference>
<dbReference type="RefSeq" id="WP_142103490.1">
    <property type="nucleotide sequence ID" value="NZ_VFPH01000002.1"/>
</dbReference>
<comment type="similarity">
    <text evidence="1 2">Belongs to the enoyl-CoA hydratase/isomerase family.</text>
</comment>
<gene>
    <name evidence="3" type="ORF">FB388_3791</name>
</gene>
<dbReference type="InterPro" id="IPR018376">
    <property type="entry name" value="Enoyl-CoA_hyd/isom_CS"/>
</dbReference>
<evidence type="ECO:0000256" key="1">
    <source>
        <dbReference type="ARBA" id="ARBA00005254"/>
    </source>
</evidence>
<dbReference type="PROSITE" id="PS00166">
    <property type="entry name" value="ENOYL_COA_HYDRATASE"/>
    <property type="match status" value="1"/>
</dbReference>
<dbReference type="AlphaFoldDB" id="A0A543FS00"/>
<dbReference type="PANTHER" id="PTHR11941">
    <property type="entry name" value="ENOYL-COA HYDRATASE-RELATED"/>
    <property type="match status" value="1"/>
</dbReference>
<sequence>MTDPLRTRRLGAVLEVTLDRPPANAIDLATSRAMGRVFAGFRDDPELRVAVLRTGGDRFFSAGWDLKAAAAGDPVDGDYGEGGFGGIQLLPGLNKPVLAAVDGMAVGGGFELALSADLIYAAETAMFALPEIDAGTLADAATLRLPTRIPHHVAMELLLTGRWMDAAEAHRWGLVNEVHAADRLADRVLEVAARLAEGPPLVFAAIKEVQRESQRLTFAEAMRRIGNREFPAVAKLYGSQDQLEGAKAFAERRRPVWRGN</sequence>
<dbReference type="Proteomes" id="UP000319818">
    <property type="component" value="Unassembled WGS sequence"/>
</dbReference>
<evidence type="ECO:0000256" key="2">
    <source>
        <dbReference type="RuleBase" id="RU003707"/>
    </source>
</evidence>
<protein>
    <submittedName>
        <fullName evidence="3">Crotonobetainyl-CoA hydratase</fullName>
    </submittedName>
</protein>
<dbReference type="SUPFAM" id="SSF52096">
    <property type="entry name" value="ClpP/crotonase"/>
    <property type="match status" value="1"/>
</dbReference>
<accession>A0A543FS00</accession>
<dbReference type="InterPro" id="IPR029045">
    <property type="entry name" value="ClpP/crotonase-like_dom_sf"/>
</dbReference>
<dbReference type="Pfam" id="PF00378">
    <property type="entry name" value="ECH_1"/>
    <property type="match status" value="1"/>
</dbReference>
<dbReference type="Gene3D" id="3.90.226.10">
    <property type="entry name" value="2-enoyl-CoA Hydratase, Chain A, domain 1"/>
    <property type="match status" value="1"/>
</dbReference>
<dbReference type="GO" id="GO:0006635">
    <property type="term" value="P:fatty acid beta-oxidation"/>
    <property type="evidence" value="ECO:0007669"/>
    <property type="project" value="TreeGrafter"/>
</dbReference>
<comment type="caution">
    <text evidence="3">The sequence shown here is derived from an EMBL/GenBank/DDBJ whole genome shotgun (WGS) entry which is preliminary data.</text>
</comment>
<name>A0A543FS00_9PSEU</name>
<dbReference type="OrthoDB" id="4284283at2"/>
<evidence type="ECO:0000313" key="3">
    <source>
        <dbReference type="EMBL" id="TQM36610.1"/>
    </source>
</evidence>
<dbReference type="PANTHER" id="PTHR11941:SF54">
    <property type="entry name" value="ENOYL-COA HYDRATASE, MITOCHONDRIAL"/>
    <property type="match status" value="1"/>
</dbReference>
<dbReference type="GO" id="GO:0003824">
    <property type="term" value="F:catalytic activity"/>
    <property type="evidence" value="ECO:0007669"/>
    <property type="project" value="InterPro"/>
</dbReference>